<dbReference type="InterPro" id="IPR029058">
    <property type="entry name" value="AB_hydrolase_fold"/>
</dbReference>
<dbReference type="STRING" id="394096.DB31_3912"/>
<dbReference type="InterPro" id="IPR000801">
    <property type="entry name" value="Esterase-like"/>
</dbReference>
<evidence type="ECO:0008006" key="3">
    <source>
        <dbReference type="Google" id="ProtNLM"/>
    </source>
</evidence>
<dbReference type="PANTHER" id="PTHR48098">
    <property type="entry name" value="ENTEROCHELIN ESTERASE-RELATED"/>
    <property type="match status" value="1"/>
</dbReference>
<comment type="caution">
    <text evidence="1">The sequence shown here is derived from an EMBL/GenBank/DDBJ whole genome shotgun (WGS) entry which is preliminary data.</text>
</comment>
<accession>A0A085W535</accession>
<dbReference type="Pfam" id="PF00756">
    <property type="entry name" value="Esterase"/>
    <property type="match status" value="1"/>
</dbReference>
<dbReference type="SUPFAM" id="SSF53474">
    <property type="entry name" value="alpha/beta-Hydrolases"/>
    <property type="match status" value="1"/>
</dbReference>
<dbReference type="AlphaFoldDB" id="A0A085W535"/>
<name>A0A085W535_9BACT</name>
<organism evidence="1 2">
    <name type="scientific">Hyalangium minutum</name>
    <dbReference type="NCBI Taxonomy" id="394096"/>
    <lineage>
        <taxon>Bacteria</taxon>
        <taxon>Pseudomonadati</taxon>
        <taxon>Myxococcota</taxon>
        <taxon>Myxococcia</taxon>
        <taxon>Myxococcales</taxon>
        <taxon>Cystobacterineae</taxon>
        <taxon>Archangiaceae</taxon>
        <taxon>Hyalangium</taxon>
    </lineage>
</organism>
<gene>
    <name evidence="1" type="ORF">DB31_3912</name>
</gene>
<protein>
    <recommendedName>
        <fullName evidence="3">Esterase</fullName>
    </recommendedName>
</protein>
<keyword evidence="2" id="KW-1185">Reference proteome</keyword>
<evidence type="ECO:0000313" key="2">
    <source>
        <dbReference type="Proteomes" id="UP000028725"/>
    </source>
</evidence>
<sequence>MGGSSMGGLAALYAHFRHPDLFGAALCMSPSLGFADRKIFDYVAAQPKPWTSRIYIDAGAKEDGGSMVADAERLVHHLRERGWDGGVRQRPPRPLCSLPPPQLGPHPSMRLPVFSFFLGRPGIRALFLMNSPVTGRTMRKTMMPLLAFASLALVPTALAGNTVLAPHSGTVTATTYNPDGSFHGAVDITPSAPCGYWGVSTGFVGSLLWNITINSTATTCTAATGNVALHTFADGMAFRVKDFLRTPASADKTCDRCQIGDSGINTHLQVNKSGTKDTSWYSGYTTQGEVIDLGEIIGVIN</sequence>
<proteinExistence type="predicted"/>
<dbReference type="PANTHER" id="PTHR48098:SF6">
    <property type="entry name" value="FERRI-BACILLIBACTIN ESTERASE BESA"/>
    <property type="match status" value="1"/>
</dbReference>
<evidence type="ECO:0000313" key="1">
    <source>
        <dbReference type="EMBL" id="KFE62798.1"/>
    </source>
</evidence>
<dbReference type="EMBL" id="JMCB01000020">
    <property type="protein sequence ID" value="KFE62798.1"/>
    <property type="molecule type" value="Genomic_DNA"/>
</dbReference>
<dbReference type="InterPro" id="IPR050583">
    <property type="entry name" value="Mycobacterial_A85_antigen"/>
</dbReference>
<dbReference type="Proteomes" id="UP000028725">
    <property type="component" value="Unassembled WGS sequence"/>
</dbReference>
<reference evidence="1 2" key="1">
    <citation type="submission" date="2014-04" db="EMBL/GenBank/DDBJ databases">
        <title>Genome assembly of Hyalangium minutum DSM 14724.</title>
        <authorList>
            <person name="Sharma G."/>
            <person name="Subramanian S."/>
        </authorList>
    </citation>
    <scope>NUCLEOTIDE SEQUENCE [LARGE SCALE GENOMIC DNA]</scope>
    <source>
        <strain evidence="1 2">DSM 14724</strain>
    </source>
</reference>
<dbReference type="Gene3D" id="3.40.50.1820">
    <property type="entry name" value="alpha/beta hydrolase"/>
    <property type="match status" value="1"/>
</dbReference>